<evidence type="ECO:0000313" key="4">
    <source>
        <dbReference type="RefSeq" id="XP_056698478.1"/>
    </source>
</evidence>
<gene>
    <name evidence="4" type="primary">LOC130472077</name>
</gene>
<dbReference type="RefSeq" id="XP_056698478.1">
    <property type="nucleotide sequence ID" value="XM_056842500.1"/>
</dbReference>
<feature type="compositionally biased region" description="Acidic residues" evidence="1">
    <location>
        <begin position="264"/>
        <end position="274"/>
    </location>
</feature>
<evidence type="ECO:0000256" key="1">
    <source>
        <dbReference type="SAM" id="MobiDB-lite"/>
    </source>
</evidence>
<evidence type="ECO:0008006" key="5">
    <source>
        <dbReference type="Google" id="ProtNLM"/>
    </source>
</evidence>
<evidence type="ECO:0000313" key="3">
    <source>
        <dbReference type="Proteomes" id="UP000813463"/>
    </source>
</evidence>
<organism evidence="3 4">
    <name type="scientific">Spinacia oleracea</name>
    <name type="common">Spinach</name>
    <dbReference type="NCBI Taxonomy" id="3562"/>
    <lineage>
        <taxon>Eukaryota</taxon>
        <taxon>Viridiplantae</taxon>
        <taxon>Streptophyta</taxon>
        <taxon>Embryophyta</taxon>
        <taxon>Tracheophyta</taxon>
        <taxon>Spermatophyta</taxon>
        <taxon>Magnoliopsida</taxon>
        <taxon>eudicotyledons</taxon>
        <taxon>Gunneridae</taxon>
        <taxon>Pentapetalae</taxon>
        <taxon>Caryophyllales</taxon>
        <taxon>Chenopodiaceae</taxon>
        <taxon>Chenopodioideae</taxon>
        <taxon>Anserineae</taxon>
        <taxon>Spinacia</taxon>
    </lineage>
</organism>
<dbReference type="Gene3D" id="3.40.395.10">
    <property type="entry name" value="Adenoviral Proteinase, Chain A"/>
    <property type="match status" value="1"/>
</dbReference>
<feature type="chain" id="PRO_5045553521" description="Ubiquitin-like protease family profile domain-containing protein" evidence="2">
    <location>
        <begin position="20"/>
        <end position="303"/>
    </location>
</feature>
<feature type="region of interest" description="Disordered" evidence="1">
    <location>
        <begin position="255"/>
        <end position="303"/>
    </location>
</feature>
<sequence length="303" mass="34439">MWTLPSTFGILLIHIEAWAFLLNENERNSAGCPQKLFLGGTYCKYVAALIEKPDDAKVLSDLSVCLSYGVKDVNAVQSLKDCNMIFAPVLIEDLKHYYLFVVSMKDKSVYFIDNMLLEPKEIEGRKKSFSVLCSPLEKLLKDMDNIHHEDIRSFTFIPVGGNWKRGAFDKDCCVYLLMFMMVFHGVETIQDGVGIFDFDPLANEDFKKDEFLKQMVAFRGNRKQDVLDALIKQREELTQKYMNDPSNIEIFAKNSSARKSKDVETEDEAETDVIVEEKGRGKGGRRARGGRRCKGRGRGASRG</sequence>
<reference evidence="4" key="2">
    <citation type="submission" date="2025-08" db="UniProtKB">
        <authorList>
            <consortium name="RefSeq"/>
        </authorList>
    </citation>
    <scope>IDENTIFICATION</scope>
    <source>
        <tissue evidence="4">Leaf</tissue>
    </source>
</reference>
<name>A0ABM3RS75_SPIOL</name>
<keyword evidence="3" id="KW-1185">Reference proteome</keyword>
<evidence type="ECO:0000256" key="2">
    <source>
        <dbReference type="SAM" id="SignalP"/>
    </source>
</evidence>
<accession>A0ABM3RS75</accession>
<dbReference type="GeneID" id="130472077"/>
<dbReference type="SUPFAM" id="SSF54001">
    <property type="entry name" value="Cysteine proteinases"/>
    <property type="match status" value="1"/>
</dbReference>
<dbReference type="InterPro" id="IPR038765">
    <property type="entry name" value="Papain-like_cys_pep_sf"/>
</dbReference>
<protein>
    <recommendedName>
        <fullName evidence="5">Ubiquitin-like protease family profile domain-containing protein</fullName>
    </recommendedName>
</protein>
<proteinExistence type="predicted"/>
<keyword evidence="2" id="KW-0732">Signal</keyword>
<feature type="signal peptide" evidence="2">
    <location>
        <begin position="1"/>
        <end position="19"/>
    </location>
</feature>
<feature type="compositionally biased region" description="Basic residues" evidence="1">
    <location>
        <begin position="281"/>
        <end position="303"/>
    </location>
</feature>
<dbReference type="Proteomes" id="UP000813463">
    <property type="component" value="Chromosome 4"/>
</dbReference>
<reference evidence="3" key="1">
    <citation type="journal article" date="2021" name="Nat. Commun.">
        <title>Genomic analyses provide insights into spinach domestication and the genetic basis of agronomic traits.</title>
        <authorList>
            <person name="Cai X."/>
            <person name="Sun X."/>
            <person name="Xu C."/>
            <person name="Sun H."/>
            <person name="Wang X."/>
            <person name="Ge C."/>
            <person name="Zhang Z."/>
            <person name="Wang Q."/>
            <person name="Fei Z."/>
            <person name="Jiao C."/>
            <person name="Wang Q."/>
        </authorList>
    </citation>
    <scope>NUCLEOTIDE SEQUENCE [LARGE SCALE GENOMIC DNA]</scope>
    <source>
        <strain evidence="3">cv. Varoflay</strain>
    </source>
</reference>